<dbReference type="AlphaFoldDB" id="G9P3F7"/>
<comment type="caution">
    <text evidence="8">The sequence shown here is derived from an EMBL/GenBank/DDBJ whole genome shotgun (WGS) entry which is preliminary data.</text>
</comment>
<dbReference type="GO" id="GO:0000776">
    <property type="term" value="C:kinetochore"/>
    <property type="evidence" value="ECO:0007669"/>
    <property type="project" value="InterPro"/>
</dbReference>
<dbReference type="GeneID" id="25779718"/>
<keyword evidence="4" id="KW-0158">Chromosome</keyword>
<feature type="compositionally biased region" description="Low complexity" evidence="6">
    <location>
        <begin position="494"/>
        <end position="514"/>
    </location>
</feature>
<dbReference type="SUPFAM" id="SSF47113">
    <property type="entry name" value="Histone-fold"/>
    <property type="match status" value="1"/>
</dbReference>
<dbReference type="KEGG" id="tatv:25779718"/>
<dbReference type="InterPro" id="IPR028255">
    <property type="entry name" value="CENP-T"/>
</dbReference>
<dbReference type="GO" id="GO:0007059">
    <property type="term" value="P:chromosome segregation"/>
    <property type="evidence" value="ECO:0007669"/>
    <property type="project" value="TreeGrafter"/>
</dbReference>
<comment type="similarity">
    <text evidence="3">Belongs to the CENP-T/CNN1 family.</text>
</comment>
<dbReference type="PANTHER" id="PTHR46904:SF1">
    <property type="entry name" value="CENTROMERE PROTEIN T"/>
    <property type="match status" value="1"/>
</dbReference>
<feature type="region of interest" description="Disordered" evidence="6">
    <location>
        <begin position="455"/>
        <end position="514"/>
    </location>
</feature>
<evidence type="ECO:0000256" key="2">
    <source>
        <dbReference type="ARBA" id="ARBA00004286"/>
    </source>
</evidence>
<evidence type="ECO:0000313" key="9">
    <source>
        <dbReference type="Proteomes" id="UP000005426"/>
    </source>
</evidence>
<feature type="region of interest" description="Disordered" evidence="6">
    <location>
        <begin position="96"/>
        <end position="145"/>
    </location>
</feature>
<dbReference type="GO" id="GO:0000278">
    <property type="term" value="P:mitotic cell cycle"/>
    <property type="evidence" value="ECO:0007669"/>
    <property type="project" value="TreeGrafter"/>
</dbReference>
<feature type="compositionally biased region" description="Acidic residues" evidence="6">
    <location>
        <begin position="370"/>
        <end position="389"/>
    </location>
</feature>
<dbReference type="Gene3D" id="1.10.20.10">
    <property type="entry name" value="Histone, subunit A"/>
    <property type="match status" value="1"/>
</dbReference>
<evidence type="ECO:0000256" key="1">
    <source>
        <dbReference type="ARBA" id="ARBA00004123"/>
    </source>
</evidence>
<evidence type="ECO:0000256" key="6">
    <source>
        <dbReference type="SAM" id="MobiDB-lite"/>
    </source>
</evidence>
<dbReference type="eggNOG" id="ENOG502S8G5">
    <property type="taxonomic scope" value="Eukaryota"/>
</dbReference>
<dbReference type="GO" id="GO:0051382">
    <property type="term" value="P:kinetochore assembly"/>
    <property type="evidence" value="ECO:0007669"/>
    <property type="project" value="InterPro"/>
</dbReference>
<evidence type="ECO:0000256" key="5">
    <source>
        <dbReference type="ARBA" id="ARBA00023242"/>
    </source>
</evidence>
<dbReference type="STRING" id="452589.G9P3F7"/>
<feature type="compositionally biased region" description="Acidic residues" evidence="6">
    <location>
        <begin position="691"/>
        <end position="710"/>
    </location>
</feature>
<dbReference type="OrthoDB" id="10071681at2759"/>
<organism evidence="8 9">
    <name type="scientific">Hypocrea atroviridis (strain ATCC 20476 / IMI 206040)</name>
    <name type="common">Trichoderma atroviride</name>
    <dbReference type="NCBI Taxonomy" id="452589"/>
    <lineage>
        <taxon>Eukaryota</taxon>
        <taxon>Fungi</taxon>
        <taxon>Dikarya</taxon>
        <taxon>Ascomycota</taxon>
        <taxon>Pezizomycotina</taxon>
        <taxon>Sordariomycetes</taxon>
        <taxon>Hypocreomycetidae</taxon>
        <taxon>Hypocreales</taxon>
        <taxon>Hypocreaceae</taxon>
        <taxon>Trichoderma</taxon>
    </lineage>
</organism>
<feature type="compositionally biased region" description="Polar residues" evidence="6">
    <location>
        <begin position="348"/>
        <end position="358"/>
    </location>
</feature>
<name>G9P3F7_HYPAI</name>
<evidence type="ECO:0000256" key="4">
    <source>
        <dbReference type="ARBA" id="ARBA00022454"/>
    </source>
</evidence>
<accession>G9P3F7</accession>
<comment type="subcellular location">
    <subcellularLocation>
        <location evidence="2">Chromosome</location>
    </subcellularLocation>
    <subcellularLocation>
        <location evidence="1">Nucleus</location>
    </subcellularLocation>
</comment>
<feature type="region of interest" description="Disordered" evidence="6">
    <location>
        <begin position="659"/>
        <end position="710"/>
    </location>
</feature>
<feature type="compositionally biased region" description="Pro residues" evidence="6">
    <location>
        <begin position="63"/>
        <end position="74"/>
    </location>
</feature>
<feature type="region of interest" description="Disordered" evidence="6">
    <location>
        <begin position="190"/>
        <end position="439"/>
    </location>
</feature>
<evidence type="ECO:0000259" key="7">
    <source>
        <dbReference type="Pfam" id="PF15511"/>
    </source>
</evidence>
<feature type="region of interest" description="Disordered" evidence="6">
    <location>
        <begin position="35"/>
        <end position="78"/>
    </location>
</feature>
<protein>
    <recommendedName>
        <fullName evidence="7">CENP-T/Histone H4 histone fold domain-containing protein</fullName>
    </recommendedName>
</protein>
<evidence type="ECO:0000256" key="3">
    <source>
        <dbReference type="ARBA" id="ARBA00010137"/>
    </source>
</evidence>
<dbReference type="HOGENOM" id="CLU_024001_1_0_1"/>
<dbReference type="GO" id="GO:0046982">
    <property type="term" value="F:protein heterodimerization activity"/>
    <property type="evidence" value="ECO:0007669"/>
    <property type="project" value="InterPro"/>
</dbReference>
<feature type="domain" description="CENP-T/Histone H4 histone fold" evidence="7">
    <location>
        <begin position="532"/>
        <end position="637"/>
    </location>
</feature>
<gene>
    <name evidence="8" type="ORF">TRIATDRAFT_285608</name>
</gene>
<dbReference type="CDD" id="cd22920">
    <property type="entry name" value="HFD_CENP-T"/>
    <property type="match status" value="1"/>
</dbReference>
<dbReference type="InterPro" id="IPR009072">
    <property type="entry name" value="Histone-fold"/>
</dbReference>
<evidence type="ECO:0000313" key="8">
    <source>
        <dbReference type="EMBL" id="EHK42916.1"/>
    </source>
</evidence>
<dbReference type="GO" id="GO:0003677">
    <property type="term" value="F:DNA binding"/>
    <property type="evidence" value="ECO:0007669"/>
    <property type="project" value="InterPro"/>
</dbReference>
<dbReference type="Proteomes" id="UP000005426">
    <property type="component" value="Unassembled WGS sequence"/>
</dbReference>
<feature type="compositionally biased region" description="Acidic residues" evidence="6">
    <location>
        <begin position="406"/>
        <end position="416"/>
    </location>
</feature>
<keyword evidence="5" id="KW-0539">Nucleus</keyword>
<feature type="compositionally biased region" description="Basic and acidic residues" evidence="6">
    <location>
        <begin position="480"/>
        <end position="490"/>
    </location>
</feature>
<keyword evidence="9" id="KW-1185">Reference proteome</keyword>
<dbReference type="OMA" id="GRMQRET"/>
<reference evidence="8 9" key="1">
    <citation type="journal article" date="2011" name="Genome Biol.">
        <title>Comparative genome sequence analysis underscores mycoparasitism as the ancestral life style of Trichoderma.</title>
        <authorList>
            <person name="Kubicek C.P."/>
            <person name="Herrera-Estrella A."/>
            <person name="Seidl-Seiboth V."/>
            <person name="Martinez D.A."/>
            <person name="Druzhinina I.S."/>
            <person name="Thon M."/>
            <person name="Zeilinger S."/>
            <person name="Casas-Flores S."/>
            <person name="Horwitz B.A."/>
            <person name="Mukherjee P.K."/>
            <person name="Mukherjee M."/>
            <person name="Kredics L."/>
            <person name="Alcaraz L.D."/>
            <person name="Aerts A."/>
            <person name="Antal Z."/>
            <person name="Atanasova L."/>
            <person name="Cervantes-Badillo M.G."/>
            <person name="Challacombe J."/>
            <person name="Chertkov O."/>
            <person name="McCluskey K."/>
            <person name="Coulpier F."/>
            <person name="Deshpande N."/>
            <person name="von Doehren H."/>
            <person name="Ebbole D.J."/>
            <person name="Esquivel-Naranjo E.U."/>
            <person name="Fekete E."/>
            <person name="Flipphi M."/>
            <person name="Glaser F."/>
            <person name="Gomez-Rodriguez E.Y."/>
            <person name="Gruber S."/>
            <person name="Han C."/>
            <person name="Henrissat B."/>
            <person name="Hermosa R."/>
            <person name="Hernandez-Onate M."/>
            <person name="Karaffa L."/>
            <person name="Kosti I."/>
            <person name="Le Crom S."/>
            <person name="Lindquist E."/>
            <person name="Lucas S."/>
            <person name="Luebeck M."/>
            <person name="Luebeck P.S."/>
            <person name="Margeot A."/>
            <person name="Metz B."/>
            <person name="Misra M."/>
            <person name="Nevalainen H."/>
            <person name="Omann M."/>
            <person name="Packer N."/>
            <person name="Perrone G."/>
            <person name="Uresti-Rivera E.E."/>
            <person name="Salamov A."/>
            <person name="Schmoll M."/>
            <person name="Seiboth B."/>
            <person name="Shapiro H."/>
            <person name="Sukno S."/>
            <person name="Tamayo-Ramos J.A."/>
            <person name="Tisch D."/>
            <person name="Wiest A."/>
            <person name="Wilkinson H.H."/>
            <person name="Zhang M."/>
            <person name="Coutinho P.M."/>
            <person name="Kenerley C.M."/>
            <person name="Monte E."/>
            <person name="Baker S.E."/>
            <person name="Grigoriev I.V."/>
        </authorList>
    </citation>
    <scope>NUCLEOTIDE SEQUENCE [LARGE SCALE GENOMIC DNA]</scope>
    <source>
        <strain evidence="9">ATCC 20476 / IMI 206040</strain>
    </source>
</reference>
<dbReference type="EMBL" id="ABDG02000026">
    <property type="protein sequence ID" value="EHK42916.1"/>
    <property type="molecule type" value="Genomic_DNA"/>
</dbReference>
<dbReference type="GO" id="GO:0005634">
    <property type="term" value="C:nucleus"/>
    <property type="evidence" value="ECO:0007669"/>
    <property type="project" value="UniProtKB-SubCell"/>
</dbReference>
<dbReference type="InterPro" id="IPR035425">
    <property type="entry name" value="CENP-T/H4_C"/>
</dbReference>
<proteinExistence type="inferred from homology"/>
<feature type="compositionally biased region" description="Basic and acidic residues" evidence="6">
    <location>
        <begin position="390"/>
        <end position="402"/>
    </location>
</feature>
<feature type="compositionally biased region" description="Gly residues" evidence="6">
    <location>
        <begin position="209"/>
        <end position="218"/>
    </location>
</feature>
<sequence>MSEYFQLNYQLGNDPDNYLLKFHPSGPSFNHYRRELRRIQNENKPPYAETENGLSEDDSTPEPYSPPSTSPSPPSSVATMDLEIMDMGRDLEETPVHTPVQRRARSLEPSISRLSMNTPNERYRQNPHYPHSSINTPAPPTPHAMAARRALEDRRMAMFTPGRTRRQSFREQRETPMLILRNLGRALAPTSKAIDSSSSPEKPSPNGVGNRGAGGSARGAGRRNSDDDDELPIDRPRLSLPIDEGSSDDLQPPHSSILDDPNVTVQSVELPRRATSEGPPRRSFGYLGDSDVTPWDDIYGNDDTNPDPFAYPPGIAPHAPNDPEIADLRFPPGVGRESDFSLDMPSGLSDNEQTTTFYMRSPVVDSVEAVPEDEDEDASSSSSDGDDVPLMERRQSERDRVLEQATEPDEQQDEQPSEQPSEPIDFGFPDLGGFEHVPDLGDAEMDALTRYDPETFAQDPVRPGDEWIGYPPGRPRKRRREDDESSRAAEAEAEAQAQAQAEAHARAQAQAQAQAQARARAQAQAQVRISAHNIQYPPVTNLFVRQVVQHAAQNSALGHQRLPADALETFSRASEWFFRQLGDDLRAYAGHARRSMVEERDLVALMHRQRVINAEQSLFHLASHNLPRELQQLLRSNNPGYQPAYPVAQQSGIQVQQPLVNAQSESVTGLRPFVPSPPSPTHAGEKRKRDEDDDGESDNESLVFPEDDDY</sequence>
<dbReference type="Pfam" id="PF15511">
    <property type="entry name" value="CENP-T_C"/>
    <property type="match status" value="1"/>
</dbReference>
<dbReference type="PANTHER" id="PTHR46904">
    <property type="entry name" value="CENTROMERE PROTEIN T"/>
    <property type="match status" value="1"/>
</dbReference>